<evidence type="ECO:0000256" key="1">
    <source>
        <dbReference type="SAM" id="MobiDB-lite"/>
    </source>
</evidence>
<sequence length="375" mass="42557">MKHIAVRYHFIKEYVEKGTIELYFVKTDYQLADFFTKALLVDRFNYLMISDIEDRHHGPSDAMHNPPQPLKVQYYYCGTILTEPEVLMLVVASMSESYRLSGEVDNEETWGDDEDDDDNDKVNDDDDVNDANVTQKGNNVDDTDDVETKLNKAEVPDLNKVDQEHGEKGNETKDERGYTPPEFINSEDKENADNDDKVYKEEDEEVYKEVNVDAEMTNADHDEEDQNNVSHEITYEQVMDDAHVTLTATPAPPKTSTPMQSSSFSSDVASKYLNLENMPIIDTDVTSLVDTVVHHEQLSNQTSYLLNIRVSVITTPIPLPIPSSIHSTQQSTPTPTPTTEPSTLVPTIPNFASLFEFDRRVANLEKDLSEHKQID</sequence>
<feature type="compositionally biased region" description="Basic and acidic residues" evidence="1">
    <location>
        <begin position="186"/>
        <end position="196"/>
    </location>
</feature>
<accession>A0ABQ5GF50</accession>
<reference evidence="2" key="1">
    <citation type="journal article" date="2022" name="Int. J. Mol. Sci.">
        <title>Draft Genome of Tanacetum Coccineum: Genomic Comparison of Closely Related Tanacetum-Family Plants.</title>
        <authorList>
            <person name="Yamashiro T."/>
            <person name="Shiraishi A."/>
            <person name="Nakayama K."/>
            <person name="Satake H."/>
        </authorList>
    </citation>
    <scope>NUCLEOTIDE SEQUENCE</scope>
</reference>
<proteinExistence type="predicted"/>
<organism evidence="2 3">
    <name type="scientific">Tanacetum coccineum</name>
    <dbReference type="NCBI Taxonomy" id="301880"/>
    <lineage>
        <taxon>Eukaryota</taxon>
        <taxon>Viridiplantae</taxon>
        <taxon>Streptophyta</taxon>
        <taxon>Embryophyta</taxon>
        <taxon>Tracheophyta</taxon>
        <taxon>Spermatophyta</taxon>
        <taxon>Magnoliopsida</taxon>
        <taxon>eudicotyledons</taxon>
        <taxon>Gunneridae</taxon>
        <taxon>Pentapetalae</taxon>
        <taxon>asterids</taxon>
        <taxon>campanulids</taxon>
        <taxon>Asterales</taxon>
        <taxon>Asteraceae</taxon>
        <taxon>Asteroideae</taxon>
        <taxon>Anthemideae</taxon>
        <taxon>Anthemidinae</taxon>
        <taxon>Tanacetum</taxon>
    </lineage>
</organism>
<feature type="region of interest" description="Disordered" evidence="1">
    <location>
        <begin position="320"/>
        <end position="345"/>
    </location>
</feature>
<feature type="region of interest" description="Disordered" evidence="1">
    <location>
        <begin position="101"/>
        <end position="196"/>
    </location>
</feature>
<protein>
    <submittedName>
        <fullName evidence="2">Uncharacterized protein</fullName>
    </submittedName>
</protein>
<feature type="compositionally biased region" description="Basic and acidic residues" evidence="1">
    <location>
        <begin position="146"/>
        <end position="177"/>
    </location>
</feature>
<reference evidence="2" key="2">
    <citation type="submission" date="2022-01" db="EMBL/GenBank/DDBJ databases">
        <authorList>
            <person name="Yamashiro T."/>
            <person name="Shiraishi A."/>
            <person name="Satake H."/>
            <person name="Nakayama K."/>
        </authorList>
    </citation>
    <scope>NUCLEOTIDE SEQUENCE</scope>
</reference>
<name>A0ABQ5GF50_9ASTR</name>
<evidence type="ECO:0000313" key="3">
    <source>
        <dbReference type="Proteomes" id="UP001151760"/>
    </source>
</evidence>
<keyword evidence="3" id="KW-1185">Reference proteome</keyword>
<evidence type="ECO:0000313" key="2">
    <source>
        <dbReference type="EMBL" id="GJT74121.1"/>
    </source>
</evidence>
<gene>
    <name evidence="2" type="ORF">Tco_1040846</name>
</gene>
<feature type="compositionally biased region" description="Acidic residues" evidence="1">
    <location>
        <begin position="104"/>
        <end position="129"/>
    </location>
</feature>
<comment type="caution">
    <text evidence="2">The sequence shown here is derived from an EMBL/GenBank/DDBJ whole genome shotgun (WGS) entry which is preliminary data.</text>
</comment>
<dbReference type="EMBL" id="BQNB010018413">
    <property type="protein sequence ID" value="GJT74121.1"/>
    <property type="molecule type" value="Genomic_DNA"/>
</dbReference>
<dbReference type="Proteomes" id="UP001151760">
    <property type="component" value="Unassembled WGS sequence"/>
</dbReference>